<dbReference type="InterPro" id="IPR004556">
    <property type="entry name" value="HemK-like"/>
</dbReference>
<sequence>MIRGSIGNDSIAVSTLLAEATVCLTIAGVENPRLDARRLLAHVLEVAPQSLATGRGLFLSCVEKQTTFTALVTRRAQREPVSRILGWRGFWTLDCRINAETFDPRPETETVVETILNYVVNRQTPYSLLDLGSGSGSLLLALLSELPNATGIGVDIAAGAVEVARVNAALAGLATRARFQVGDWGEGLEEVFDVIMANPPYIAESDISSLSPEVVQFDPRCALVGGRDGLAAYRAMAPSLIRLLSPRGLVALEIGKGQASAVKEIMTGSGLAFLDCRPDLSGVTRCVLFQRKVTGHEKSAWQSFRS</sequence>
<keyword evidence="3" id="KW-0949">S-adenosyl-L-methionine</keyword>
<accession>A0A484HB09</accession>
<dbReference type="SUPFAM" id="SSF53335">
    <property type="entry name" value="S-adenosyl-L-methionine-dependent methyltransferases"/>
    <property type="match status" value="1"/>
</dbReference>
<dbReference type="NCBIfam" id="TIGR00536">
    <property type="entry name" value="hemK_fam"/>
    <property type="match status" value="1"/>
</dbReference>
<dbReference type="Pfam" id="PF13847">
    <property type="entry name" value="Methyltransf_31"/>
    <property type="match status" value="1"/>
</dbReference>
<dbReference type="GO" id="GO:0032259">
    <property type="term" value="P:methylation"/>
    <property type="evidence" value="ECO:0007669"/>
    <property type="project" value="UniProtKB-KW"/>
</dbReference>
<reference evidence="6" key="1">
    <citation type="submission" date="2018-10" db="EMBL/GenBank/DDBJ databases">
        <authorList>
            <person name="Gruber-Vodicka H."/>
            <person name="Jaeckle O."/>
        </authorList>
    </citation>
    <scope>NUCLEOTIDE SEQUENCE</scope>
</reference>
<dbReference type="Gene3D" id="3.40.50.150">
    <property type="entry name" value="Vaccinia Virus protein VP39"/>
    <property type="match status" value="1"/>
</dbReference>
<dbReference type="Pfam" id="PF17827">
    <property type="entry name" value="PrmC_N"/>
    <property type="match status" value="1"/>
</dbReference>
<evidence type="ECO:0000256" key="2">
    <source>
        <dbReference type="ARBA" id="ARBA00022679"/>
    </source>
</evidence>
<dbReference type="InterPro" id="IPR019874">
    <property type="entry name" value="RF_methyltr_PrmC"/>
</dbReference>
<dbReference type="PANTHER" id="PTHR18895:SF74">
    <property type="entry name" value="MTRF1L RELEASE FACTOR GLUTAMINE METHYLTRANSFERASE"/>
    <property type="match status" value="1"/>
</dbReference>
<dbReference type="EMBL" id="LR026963">
    <property type="protein sequence ID" value="VBB68962.1"/>
    <property type="molecule type" value="Genomic_DNA"/>
</dbReference>
<dbReference type="NCBIfam" id="TIGR03534">
    <property type="entry name" value="RF_mod_PrmC"/>
    <property type="match status" value="1"/>
</dbReference>
<protein>
    <submittedName>
        <fullName evidence="6">Protein-N(5)-glutamine methyltransferase PrmC, methylates polypeptide chain release factors RF1 and RF2</fullName>
    </submittedName>
</protein>
<dbReference type="InterPro" id="IPR029063">
    <property type="entry name" value="SAM-dependent_MTases_sf"/>
</dbReference>
<dbReference type="InterPro" id="IPR050320">
    <property type="entry name" value="N5-glutamine_MTase"/>
</dbReference>
<dbReference type="InterPro" id="IPR040758">
    <property type="entry name" value="PrmC_N"/>
</dbReference>
<evidence type="ECO:0000256" key="1">
    <source>
        <dbReference type="ARBA" id="ARBA00022603"/>
    </source>
</evidence>
<dbReference type="InterPro" id="IPR025714">
    <property type="entry name" value="Methyltranfer_dom"/>
</dbReference>
<dbReference type="GO" id="GO:0005739">
    <property type="term" value="C:mitochondrion"/>
    <property type="evidence" value="ECO:0007669"/>
    <property type="project" value="TreeGrafter"/>
</dbReference>
<dbReference type="Gene3D" id="1.10.8.10">
    <property type="entry name" value="DNA helicase RuvA subunit, C-terminal domain"/>
    <property type="match status" value="1"/>
</dbReference>
<evidence type="ECO:0000259" key="4">
    <source>
        <dbReference type="Pfam" id="PF13847"/>
    </source>
</evidence>
<feature type="domain" description="Methyltransferase" evidence="4">
    <location>
        <begin position="127"/>
        <end position="251"/>
    </location>
</feature>
<dbReference type="HAMAP" id="MF_02126">
    <property type="entry name" value="RF_methyltr_PrmC"/>
    <property type="match status" value="1"/>
</dbReference>
<proteinExistence type="inferred from homology"/>
<feature type="domain" description="Release factor glutamine methyltransferase N-terminal" evidence="5">
    <location>
        <begin position="16"/>
        <end position="86"/>
    </location>
</feature>
<gene>
    <name evidence="6" type="ORF">RIEGSTA812A_PEG_435</name>
</gene>
<dbReference type="AlphaFoldDB" id="A0A484HB09"/>
<dbReference type="CDD" id="cd02440">
    <property type="entry name" value="AdoMet_MTases"/>
    <property type="match status" value="1"/>
</dbReference>
<keyword evidence="2 6" id="KW-0808">Transferase</keyword>
<dbReference type="PANTHER" id="PTHR18895">
    <property type="entry name" value="HEMK METHYLTRANSFERASE"/>
    <property type="match status" value="1"/>
</dbReference>
<evidence type="ECO:0000259" key="5">
    <source>
        <dbReference type="Pfam" id="PF17827"/>
    </source>
</evidence>
<dbReference type="PRINTS" id="PR00507">
    <property type="entry name" value="N12N6MTFRASE"/>
</dbReference>
<organism evidence="6">
    <name type="scientific">invertebrate metagenome</name>
    <dbReference type="NCBI Taxonomy" id="1711999"/>
    <lineage>
        <taxon>unclassified sequences</taxon>
        <taxon>metagenomes</taxon>
        <taxon>organismal metagenomes</taxon>
    </lineage>
</organism>
<name>A0A484HB09_9ZZZZ</name>
<dbReference type="GO" id="GO:0008276">
    <property type="term" value="F:protein methyltransferase activity"/>
    <property type="evidence" value="ECO:0007669"/>
    <property type="project" value="InterPro"/>
</dbReference>
<evidence type="ECO:0000256" key="3">
    <source>
        <dbReference type="ARBA" id="ARBA00022691"/>
    </source>
</evidence>
<evidence type="ECO:0000313" key="6">
    <source>
        <dbReference type="EMBL" id="VBB68962.1"/>
    </source>
</evidence>
<keyword evidence="1 6" id="KW-0489">Methyltransferase</keyword>